<sequence>MHLTRPTLKALTTKSLPKALPTQNGLKYPWLHTLKSTTLQHLAHQTGIKSSGTKPVLIRRLEGELARCVYTLPLGHYHGSGSGSGGGSELRGRGSGEGKELRVLSIDMGIRNLAFACLRVTIPPHYSPASASGGLAGTKDHEPGKGNGKGSGIESITLQAWRRLSIPHLREEFNLTPQRTSKSKIQFITPDEDPPSESTSAAKEDFSPPIYAHHAYTLITTLLDRYQPTHILIERQRFRSGGGSAVQEWTIRVGMFEGMLYAVLEAIGRFSSTSTSSSRDFGGEGQGGVEVWGMEPGRVSRFWAERGVQDQDQDQGQSDGDGDEGGKGKKGKKKKSVRDVKKMKIGLVGEWLRQTGEESGARILVEDEEVKQWVDAFLEKYQGKRRRKDAVEFDIGKLDDLADCLVQGITWLEWQRMRQQVVLSEGRSIDRYSL</sequence>
<dbReference type="PANTHER" id="PTHR28072:SF1">
    <property type="entry name" value="CRUCIFORM CUTTING ENDONUCLEASE 1, MITOCHONDRIAL-RELATED"/>
    <property type="match status" value="1"/>
</dbReference>
<dbReference type="RefSeq" id="XP_025580148.1">
    <property type="nucleotide sequence ID" value="XM_025722417.1"/>
</dbReference>
<dbReference type="GO" id="GO:0000402">
    <property type="term" value="F:crossed form four-way junction DNA binding"/>
    <property type="evidence" value="ECO:0007669"/>
    <property type="project" value="TreeGrafter"/>
</dbReference>
<accession>A0A395HCX9</accession>
<gene>
    <name evidence="3" type="ORF">BO80DRAFT_460880</name>
</gene>
<feature type="region of interest" description="Disordered" evidence="1">
    <location>
        <begin position="307"/>
        <end position="338"/>
    </location>
</feature>
<dbReference type="PROSITE" id="PS50800">
    <property type="entry name" value="SAP"/>
    <property type="match status" value="1"/>
</dbReference>
<dbReference type="Proteomes" id="UP000249402">
    <property type="component" value="Unassembled WGS sequence"/>
</dbReference>
<dbReference type="GeneID" id="37227282"/>
<dbReference type="EMBL" id="KZ824420">
    <property type="protein sequence ID" value="RAL05821.1"/>
    <property type="molecule type" value="Genomic_DNA"/>
</dbReference>
<dbReference type="VEuPathDB" id="FungiDB:BO80DRAFT_460880"/>
<dbReference type="InterPro" id="IPR036397">
    <property type="entry name" value="RNaseH_sf"/>
</dbReference>
<proteinExistence type="predicted"/>
<dbReference type="GO" id="GO:0005739">
    <property type="term" value="C:mitochondrion"/>
    <property type="evidence" value="ECO:0007669"/>
    <property type="project" value="TreeGrafter"/>
</dbReference>
<feature type="domain" description="SAP" evidence="2">
    <location>
        <begin position="31"/>
        <end position="65"/>
    </location>
</feature>
<feature type="region of interest" description="Disordered" evidence="1">
    <location>
        <begin position="128"/>
        <end position="152"/>
    </location>
</feature>
<dbReference type="CDD" id="cd16963">
    <property type="entry name" value="CCE1"/>
    <property type="match status" value="1"/>
</dbReference>
<dbReference type="GO" id="GO:0004520">
    <property type="term" value="F:DNA endonuclease activity"/>
    <property type="evidence" value="ECO:0007669"/>
    <property type="project" value="TreeGrafter"/>
</dbReference>
<dbReference type="InterPro" id="IPR039197">
    <property type="entry name" value="Mrs1/Cce1"/>
</dbReference>
<feature type="region of interest" description="Disordered" evidence="1">
    <location>
        <begin position="272"/>
        <end position="291"/>
    </location>
</feature>
<dbReference type="GO" id="GO:0000403">
    <property type="term" value="F:Y-form DNA binding"/>
    <property type="evidence" value="ECO:0007669"/>
    <property type="project" value="TreeGrafter"/>
</dbReference>
<organism evidence="3 4">
    <name type="scientific">Aspergillus ibericus CBS 121593</name>
    <dbReference type="NCBI Taxonomy" id="1448316"/>
    <lineage>
        <taxon>Eukaryota</taxon>
        <taxon>Fungi</taxon>
        <taxon>Dikarya</taxon>
        <taxon>Ascomycota</taxon>
        <taxon>Pezizomycotina</taxon>
        <taxon>Eurotiomycetes</taxon>
        <taxon>Eurotiomycetidae</taxon>
        <taxon>Eurotiales</taxon>
        <taxon>Aspergillaceae</taxon>
        <taxon>Aspergillus</taxon>
        <taxon>Aspergillus subgen. Circumdati</taxon>
    </lineage>
</organism>
<keyword evidence="4" id="KW-1185">Reference proteome</keyword>
<protein>
    <submittedName>
        <fullName evidence="3">Ribonuclease H-like protein</fullName>
    </submittedName>
</protein>
<dbReference type="Pfam" id="PF09159">
    <property type="entry name" value="Ydc2-catalyt"/>
    <property type="match status" value="1"/>
</dbReference>
<evidence type="ECO:0000313" key="4">
    <source>
        <dbReference type="Proteomes" id="UP000249402"/>
    </source>
</evidence>
<evidence type="ECO:0000256" key="1">
    <source>
        <dbReference type="SAM" id="MobiDB-lite"/>
    </source>
</evidence>
<dbReference type="AlphaFoldDB" id="A0A395HCX9"/>
<dbReference type="GO" id="GO:0070336">
    <property type="term" value="F:flap-structured DNA binding"/>
    <property type="evidence" value="ECO:0007669"/>
    <property type="project" value="TreeGrafter"/>
</dbReference>
<dbReference type="InterPro" id="IPR003034">
    <property type="entry name" value="SAP_dom"/>
</dbReference>
<dbReference type="SUPFAM" id="SSF53098">
    <property type="entry name" value="Ribonuclease H-like"/>
    <property type="match status" value="1"/>
</dbReference>
<dbReference type="Gene3D" id="3.30.420.10">
    <property type="entry name" value="Ribonuclease H-like superfamily/Ribonuclease H"/>
    <property type="match status" value="1"/>
</dbReference>
<evidence type="ECO:0000313" key="3">
    <source>
        <dbReference type="EMBL" id="RAL05821.1"/>
    </source>
</evidence>
<reference evidence="3 4" key="1">
    <citation type="submission" date="2018-02" db="EMBL/GenBank/DDBJ databases">
        <title>The genomes of Aspergillus section Nigri reveals drivers in fungal speciation.</title>
        <authorList>
            <consortium name="DOE Joint Genome Institute"/>
            <person name="Vesth T.C."/>
            <person name="Nybo J."/>
            <person name="Theobald S."/>
            <person name="Brandl J."/>
            <person name="Frisvad J.C."/>
            <person name="Nielsen K.F."/>
            <person name="Lyhne E.K."/>
            <person name="Kogle M.E."/>
            <person name="Kuo A."/>
            <person name="Riley R."/>
            <person name="Clum A."/>
            <person name="Nolan M."/>
            <person name="Lipzen A."/>
            <person name="Salamov A."/>
            <person name="Henrissat B."/>
            <person name="Wiebenga A."/>
            <person name="De vries R.P."/>
            <person name="Grigoriev I.V."/>
            <person name="Mortensen U.H."/>
            <person name="Andersen M.R."/>
            <person name="Baker S.E."/>
        </authorList>
    </citation>
    <scope>NUCLEOTIDE SEQUENCE [LARGE SCALE GENOMIC DNA]</scope>
    <source>
        <strain evidence="3 4">CBS 121593</strain>
    </source>
</reference>
<dbReference type="InterPro" id="IPR015242">
    <property type="entry name" value="Ydc2_cat"/>
</dbReference>
<dbReference type="InterPro" id="IPR012337">
    <property type="entry name" value="RNaseH-like_sf"/>
</dbReference>
<dbReference type="OrthoDB" id="5552842at2759"/>
<dbReference type="STRING" id="1448316.A0A395HCX9"/>
<evidence type="ECO:0000259" key="2">
    <source>
        <dbReference type="PROSITE" id="PS50800"/>
    </source>
</evidence>
<name>A0A395HCX9_9EURO</name>
<dbReference type="PANTHER" id="PTHR28072">
    <property type="entry name" value="CRUCIFORM CUTTING ENDONUCLEASE 1, MITOCHONDRIAL-RELATED"/>
    <property type="match status" value="1"/>
</dbReference>